<dbReference type="Gene3D" id="1.10.10.10">
    <property type="entry name" value="Winged helix-like DNA-binding domain superfamily/Winged helix DNA-binding domain"/>
    <property type="match status" value="1"/>
</dbReference>
<dbReference type="InterPro" id="IPR012318">
    <property type="entry name" value="HTH_CRP"/>
</dbReference>
<evidence type="ECO:0000259" key="5">
    <source>
        <dbReference type="PROSITE" id="PS51063"/>
    </source>
</evidence>
<proteinExistence type="predicted"/>
<evidence type="ECO:0000256" key="1">
    <source>
        <dbReference type="ARBA" id="ARBA00023015"/>
    </source>
</evidence>
<evidence type="ECO:0000256" key="2">
    <source>
        <dbReference type="ARBA" id="ARBA00023125"/>
    </source>
</evidence>
<feature type="domain" description="Cyclic nucleotide-binding" evidence="4">
    <location>
        <begin position="45"/>
        <end position="165"/>
    </location>
</feature>
<dbReference type="PROSITE" id="PS51063">
    <property type="entry name" value="HTH_CRP_2"/>
    <property type="match status" value="1"/>
</dbReference>
<dbReference type="Pfam" id="PF13545">
    <property type="entry name" value="HTH_Crp_2"/>
    <property type="match status" value="1"/>
</dbReference>
<dbReference type="InterPro" id="IPR014710">
    <property type="entry name" value="RmlC-like_jellyroll"/>
</dbReference>
<dbReference type="PRINTS" id="PR00034">
    <property type="entry name" value="HTHCRP"/>
</dbReference>
<dbReference type="PROSITE" id="PS50042">
    <property type="entry name" value="CNMP_BINDING_3"/>
    <property type="match status" value="1"/>
</dbReference>
<dbReference type="Gene3D" id="2.60.120.10">
    <property type="entry name" value="Jelly Rolls"/>
    <property type="match status" value="1"/>
</dbReference>
<dbReference type="Proteomes" id="UP001144451">
    <property type="component" value="Unassembled WGS sequence"/>
</dbReference>
<evidence type="ECO:0000313" key="7">
    <source>
        <dbReference type="Proteomes" id="UP001144451"/>
    </source>
</evidence>
<dbReference type="InterPro" id="IPR050397">
    <property type="entry name" value="Env_Response_Regulators"/>
</dbReference>
<evidence type="ECO:0000313" key="6">
    <source>
        <dbReference type="EMBL" id="GLI30681.1"/>
    </source>
</evidence>
<dbReference type="SMART" id="SM00419">
    <property type="entry name" value="HTH_CRP"/>
    <property type="match status" value="1"/>
</dbReference>
<keyword evidence="2" id="KW-0238">DNA-binding</keyword>
<dbReference type="SUPFAM" id="SSF51206">
    <property type="entry name" value="cAMP-binding domain-like"/>
    <property type="match status" value="1"/>
</dbReference>
<dbReference type="RefSeq" id="WP_241237597.1">
    <property type="nucleotide sequence ID" value="NZ_BSDQ01000001.1"/>
</dbReference>
<dbReference type="EMBL" id="BSDQ01000001">
    <property type="protein sequence ID" value="GLI30681.1"/>
    <property type="molecule type" value="Genomic_DNA"/>
</dbReference>
<dbReference type="PANTHER" id="PTHR24567:SF74">
    <property type="entry name" value="HTH-TYPE TRANSCRIPTIONAL REGULATOR ARCR"/>
    <property type="match status" value="1"/>
</dbReference>
<dbReference type="InterPro" id="IPR036388">
    <property type="entry name" value="WH-like_DNA-bd_sf"/>
</dbReference>
<dbReference type="CDD" id="cd00038">
    <property type="entry name" value="CAP_ED"/>
    <property type="match status" value="1"/>
</dbReference>
<comment type="caution">
    <text evidence="6">The sequence shown here is derived from an EMBL/GenBank/DDBJ whole genome shotgun (WGS) entry which is preliminary data.</text>
</comment>
<keyword evidence="7" id="KW-1185">Reference proteome</keyword>
<keyword evidence="3" id="KW-0804">Transcription</keyword>
<dbReference type="GeneID" id="78121053"/>
<feature type="domain" description="HTH crp-type" evidence="5">
    <location>
        <begin position="179"/>
        <end position="253"/>
    </location>
</feature>
<dbReference type="InterPro" id="IPR000595">
    <property type="entry name" value="cNMP-bd_dom"/>
</dbReference>
<name>A0ABQ5RFL7_9MICO</name>
<reference evidence="6" key="1">
    <citation type="submission" date="2022-12" db="EMBL/GenBank/DDBJ databases">
        <title>Reference genome sequencing for broad-spectrum identification of bacterial and archaeal isolates by mass spectrometry.</title>
        <authorList>
            <person name="Sekiguchi Y."/>
            <person name="Tourlousse D.M."/>
        </authorList>
    </citation>
    <scope>NUCLEOTIDE SEQUENCE</scope>
    <source>
        <strain evidence="6">5-2</strain>
    </source>
</reference>
<evidence type="ECO:0000259" key="4">
    <source>
        <dbReference type="PROSITE" id="PS50042"/>
    </source>
</evidence>
<accession>A0ABQ5RFL7</accession>
<sequence>MALQVSPHMPVRSPGRRRTIPLRVLPIPHECPLPVRLQALSRSRWFHSLDERQLRALDARMTRCSWGAGETLFRAGEGADALHIIAEGRVRLSQRAADGTERATDILGPSMPLGAVGVGRRTVQRETAEALVDTCALRIEQAVFHQILLEHPTVAVRVVEAVTDRLSQLQNETGGWMTRPVAARLAAVLLRLSVRLGRDRGHRGILLDVPLCRADLAGLTGSTPESVSRVLSRWKEEAIIDSGRRWVALLDVEHLRRTAAEGWDGAVAVGDEPRLRSS</sequence>
<dbReference type="PANTHER" id="PTHR24567">
    <property type="entry name" value="CRP FAMILY TRANSCRIPTIONAL REGULATORY PROTEIN"/>
    <property type="match status" value="1"/>
</dbReference>
<dbReference type="Pfam" id="PF00027">
    <property type="entry name" value="cNMP_binding"/>
    <property type="match status" value="1"/>
</dbReference>
<evidence type="ECO:0000256" key="3">
    <source>
        <dbReference type="ARBA" id="ARBA00023163"/>
    </source>
</evidence>
<dbReference type="InterPro" id="IPR036390">
    <property type="entry name" value="WH_DNA-bd_sf"/>
</dbReference>
<dbReference type="SMART" id="SM00100">
    <property type="entry name" value="cNMP"/>
    <property type="match status" value="1"/>
</dbReference>
<gene>
    <name evidence="6" type="ORF">BCONGLO52_15220</name>
</gene>
<dbReference type="InterPro" id="IPR018490">
    <property type="entry name" value="cNMP-bd_dom_sf"/>
</dbReference>
<keyword evidence="1" id="KW-0805">Transcription regulation</keyword>
<dbReference type="SUPFAM" id="SSF46785">
    <property type="entry name" value="Winged helix' DNA-binding domain"/>
    <property type="match status" value="1"/>
</dbReference>
<organism evidence="6 7">
    <name type="scientific">Brachybacterium conglomeratum</name>
    <dbReference type="NCBI Taxonomy" id="47846"/>
    <lineage>
        <taxon>Bacteria</taxon>
        <taxon>Bacillati</taxon>
        <taxon>Actinomycetota</taxon>
        <taxon>Actinomycetes</taxon>
        <taxon>Micrococcales</taxon>
        <taxon>Dermabacteraceae</taxon>
        <taxon>Brachybacterium</taxon>
    </lineage>
</organism>
<protein>
    <submittedName>
        <fullName evidence="6">cAMP-binding protein</fullName>
    </submittedName>
</protein>